<dbReference type="GO" id="GO:0008270">
    <property type="term" value="F:zinc ion binding"/>
    <property type="evidence" value="ECO:0007669"/>
    <property type="project" value="TreeGrafter"/>
</dbReference>
<evidence type="ECO:0000256" key="9">
    <source>
        <dbReference type="ARBA" id="ARBA00023125"/>
    </source>
</evidence>
<evidence type="ECO:0000256" key="2">
    <source>
        <dbReference type="ARBA" id="ARBA00007957"/>
    </source>
</evidence>
<evidence type="ECO:0000256" key="11">
    <source>
        <dbReference type="PIRSR" id="PIRSR602481-1"/>
    </source>
</evidence>
<evidence type="ECO:0000313" key="13">
    <source>
        <dbReference type="Proteomes" id="UP001063350"/>
    </source>
</evidence>
<dbReference type="AlphaFoldDB" id="A0A915U6E4"/>
<dbReference type="PANTHER" id="PTHR33202">
    <property type="entry name" value="ZINC UPTAKE REGULATION PROTEIN"/>
    <property type="match status" value="1"/>
</dbReference>
<evidence type="ECO:0000256" key="8">
    <source>
        <dbReference type="ARBA" id="ARBA00023015"/>
    </source>
</evidence>
<dbReference type="SUPFAM" id="SSF46785">
    <property type="entry name" value="Winged helix' DNA-binding domain"/>
    <property type="match status" value="1"/>
</dbReference>
<evidence type="ECO:0000256" key="1">
    <source>
        <dbReference type="ARBA" id="ARBA00004496"/>
    </source>
</evidence>
<dbReference type="GO" id="GO:0000976">
    <property type="term" value="F:transcription cis-regulatory region binding"/>
    <property type="evidence" value="ECO:0007669"/>
    <property type="project" value="TreeGrafter"/>
</dbReference>
<gene>
    <name evidence="12" type="ORF">GF1_24630</name>
</gene>
<evidence type="ECO:0000256" key="4">
    <source>
        <dbReference type="ARBA" id="ARBA00022490"/>
    </source>
</evidence>
<feature type="binding site" evidence="11">
    <location>
        <position position="141"/>
    </location>
    <ligand>
        <name>Zn(2+)</name>
        <dbReference type="ChEBI" id="CHEBI:29105"/>
    </ligand>
</feature>
<dbReference type="EMBL" id="AP024233">
    <property type="protein sequence ID" value="BCO10087.1"/>
    <property type="molecule type" value="Genomic_DNA"/>
</dbReference>
<dbReference type="CDD" id="cd07153">
    <property type="entry name" value="Fur_like"/>
    <property type="match status" value="1"/>
</dbReference>
<keyword evidence="7 11" id="KW-0862">Zinc</keyword>
<feature type="binding site" evidence="11">
    <location>
        <position position="98"/>
    </location>
    <ligand>
        <name>Zn(2+)</name>
        <dbReference type="ChEBI" id="CHEBI:29105"/>
    </ligand>
</feature>
<comment type="similarity">
    <text evidence="2">Belongs to the Fur family.</text>
</comment>
<keyword evidence="5" id="KW-0678">Repressor</keyword>
<dbReference type="Pfam" id="PF01475">
    <property type="entry name" value="FUR"/>
    <property type="match status" value="1"/>
</dbReference>
<feature type="binding site" evidence="11">
    <location>
        <position position="138"/>
    </location>
    <ligand>
        <name>Zn(2+)</name>
        <dbReference type="ChEBI" id="CHEBI:29105"/>
    </ligand>
</feature>
<dbReference type="GO" id="GO:0045892">
    <property type="term" value="P:negative regulation of DNA-templated transcription"/>
    <property type="evidence" value="ECO:0007669"/>
    <property type="project" value="TreeGrafter"/>
</dbReference>
<dbReference type="KEGG" id="ddu:GF1_24630"/>
<evidence type="ECO:0000256" key="6">
    <source>
        <dbReference type="ARBA" id="ARBA00022723"/>
    </source>
</evidence>
<feature type="binding site" evidence="11">
    <location>
        <position position="101"/>
    </location>
    <ligand>
        <name>Zn(2+)</name>
        <dbReference type="ChEBI" id="CHEBI:29105"/>
    </ligand>
</feature>
<dbReference type="InterPro" id="IPR036390">
    <property type="entry name" value="WH_DNA-bd_sf"/>
</dbReference>
<dbReference type="InterPro" id="IPR036388">
    <property type="entry name" value="WH-like_DNA-bd_sf"/>
</dbReference>
<accession>A0A915U6E4</accession>
<keyword evidence="10" id="KW-0804">Transcription</keyword>
<keyword evidence="13" id="KW-1185">Reference proteome</keyword>
<comment type="subcellular location">
    <subcellularLocation>
        <location evidence="1">Cytoplasm</location>
    </subcellularLocation>
</comment>
<evidence type="ECO:0000256" key="7">
    <source>
        <dbReference type="ARBA" id="ARBA00022833"/>
    </source>
</evidence>
<organism evidence="12 13">
    <name type="scientific">Desulfolithobacter dissulfuricans</name>
    <dbReference type="NCBI Taxonomy" id="2795293"/>
    <lineage>
        <taxon>Bacteria</taxon>
        <taxon>Pseudomonadati</taxon>
        <taxon>Thermodesulfobacteriota</taxon>
        <taxon>Desulfobulbia</taxon>
        <taxon>Desulfobulbales</taxon>
        <taxon>Desulfobulbaceae</taxon>
        <taxon>Desulfolithobacter</taxon>
    </lineage>
</organism>
<dbReference type="GO" id="GO:1900376">
    <property type="term" value="P:regulation of secondary metabolite biosynthetic process"/>
    <property type="evidence" value="ECO:0007669"/>
    <property type="project" value="TreeGrafter"/>
</dbReference>
<keyword evidence="4" id="KW-0963">Cytoplasm</keyword>
<dbReference type="InterPro" id="IPR002481">
    <property type="entry name" value="FUR"/>
</dbReference>
<dbReference type="RefSeq" id="WP_267926824.1">
    <property type="nucleotide sequence ID" value="NZ_AP024233.1"/>
</dbReference>
<dbReference type="InterPro" id="IPR043135">
    <property type="entry name" value="Fur_C"/>
</dbReference>
<evidence type="ECO:0000256" key="5">
    <source>
        <dbReference type="ARBA" id="ARBA00022491"/>
    </source>
</evidence>
<dbReference type="Gene3D" id="3.30.1490.190">
    <property type="match status" value="1"/>
</dbReference>
<protein>
    <recommendedName>
        <fullName evidence="3">Ferric uptake regulation protein</fullName>
    </recommendedName>
</protein>
<evidence type="ECO:0000256" key="3">
    <source>
        <dbReference type="ARBA" id="ARBA00020910"/>
    </source>
</evidence>
<proteinExistence type="inferred from homology"/>
<keyword evidence="6 11" id="KW-0479">Metal-binding</keyword>
<dbReference type="GO" id="GO:0005737">
    <property type="term" value="C:cytoplasm"/>
    <property type="evidence" value="ECO:0007669"/>
    <property type="project" value="UniProtKB-SubCell"/>
</dbReference>
<name>A0A915U6E4_9BACT</name>
<dbReference type="PANTHER" id="PTHR33202:SF8">
    <property type="entry name" value="PEROXIDE-RESPONSIVE REPRESSOR PERR"/>
    <property type="match status" value="1"/>
</dbReference>
<dbReference type="Proteomes" id="UP001063350">
    <property type="component" value="Chromosome"/>
</dbReference>
<dbReference type="Gene3D" id="1.10.10.10">
    <property type="entry name" value="Winged helix-like DNA-binding domain superfamily/Winged helix DNA-binding domain"/>
    <property type="match status" value="1"/>
</dbReference>
<evidence type="ECO:0000256" key="10">
    <source>
        <dbReference type="ARBA" id="ARBA00023163"/>
    </source>
</evidence>
<keyword evidence="9" id="KW-0238">DNA-binding</keyword>
<reference evidence="12" key="1">
    <citation type="submission" date="2020-12" db="EMBL/GenBank/DDBJ databases">
        <title>Desulfobium dissulfuricans gen. nov., sp. nov., a novel mesophilic, sulfate-reducing bacterium isolated from a deep-sea hydrothermal vent.</title>
        <authorList>
            <person name="Hashimoto Y."/>
            <person name="Tame A."/>
            <person name="Sawayama S."/>
            <person name="Miyazaki J."/>
            <person name="Takai K."/>
            <person name="Nakagawa S."/>
        </authorList>
    </citation>
    <scope>NUCLEOTIDE SEQUENCE</scope>
    <source>
        <strain evidence="12">GF1</strain>
    </source>
</reference>
<sequence>MPVTKEQIARFEAACRTHGLKITQQRLEIYRTLHQSTSHPSAEALYRQLVRLMPTLSLDTVYRTLATFEELGLVKRVETTGNQSRFEARTEQHHHFFCDNCGQLLDFTWPTFDSMPLPDELEQMGQIREKNLVLHGLCSRCLAGKNNNKQNTGP</sequence>
<dbReference type="GO" id="GO:0003700">
    <property type="term" value="F:DNA-binding transcription factor activity"/>
    <property type="evidence" value="ECO:0007669"/>
    <property type="project" value="InterPro"/>
</dbReference>
<comment type="cofactor">
    <cofactor evidence="11">
        <name>Zn(2+)</name>
        <dbReference type="ChEBI" id="CHEBI:29105"/>
    </cofactor>
    <text evidence="11">Binds 1 zinc ion per subunit.</text>
</comment>
<evidence type="ECO:0000313" key="12">
    <source>
        <dbReference type="EMBL" id="BCO10087.1"/>
    </source>
</evidence>
<dbReference type="FunFam" id="1.10.10.10:FF:000007">
    <property type="entry name" value="Ferric uptake regulation protein"/>
    <property type="match status" value="1"/>
</dbReference>
<keyword evidence="8" id="KW-0805">Transcription regulation</keyword>